<organism evidence="2 3">
    <name type="scientific">Apolygus lucorum</name>
    <name type="common">Small green plant bug</name>
    <name type="synonym">Lygocoris lucorum</name>
    <dbReference type="NCBI Taxonomy" id="248454"/>
    <lineage>
        <taxon>Eukaryota</taxon>
        <taxon>Metazoa</taxon>
        <taxon>Ecdysozoa</taxon>
        <taxon>Arthropoda</taxon>
        <taxon>Hexapoda</taxon>
        <taxon>Insecta</taxon>
        <taxon>Pterygota</taxon>
        <taxon>Neoptera</taxon>
        <taxon>Paraneoptera</taxon>
        <taxon>Hemiptera</taxon>
        <taxon>Heteroptera</taxon>
        <taxon>Panheteroptera</taxon>
        <taxon>Cimicomorpha</taxon>
        <taxon>Miridae</taxon>
        <taxon>Mirini</taxon>
        <taxon>Apolygus</taxon>
    </lineage>
</organism>
<gene>
    <name evidence="2" type="ORF">GE061_011241</name>
</gene>
<accession>A0A8S9XYX6</accession>
<dbReference type="EMBL" id="WIXP02000003">
    <property type="protein sequence ID" value="KAF6213521.1"/>
    <property type="molecule type" value="Genomic_DNA"/>
</dbReference>
<protein>
    <submittedName>
        <fullName evidence="2">Uncharacterized protein</fullName>
    </submittedName>
</protein>
<proteinExistence type="predicted"/>
<dbReference type="Proteomes" id="UP000466442">
    <property type="component" value="Unassembled WGS sequence"/>
</dbReference>
<name>A0A8S9XYX6_APOLU</name>
<keyword evidence="3" id="KW-1185">Reference proteome</keyword>
<reference evidence="2" key="1">
    <citation type="journal article" date="2021" name="Mol. Ecol. Resour.">
        <title>Apolygus lucorum genome provides insights into omnivorousness and mesophyll feeding.</title>
        <authorList>
            <person name="Liu Y."/>
            <person name="Liu H."/>
            <person name="Wang H."/>
            <person name="Huang T."/>
            <person name="Liu B."/>
            <person name="Yang B."/>
            <person name="Yin L."/>
            <person name="Li B."/>
            <person name="Zhang Y."/>
            <person name="Zhang S."/>
            <person name="Jiang F."/>
            <person name="Zhang X."/>
            <person name="Ren Y."/>
            <person name="Wang B."/>
            <person name="Wang S."/>
            <person name="Lu Y."/>
            <person name="Wu K."/>
            <person name="Fan W."/>
            <person name="Wang G."/>
        </authorList>
    </citation>
    <scope>NUCLEOTIDE SEQUENCE</scope>
    <source>
        <strain evidence="2">12Hb</strain>
    </source>
</reference>
<feature type="region of interest" description="Disordered" evidence="1">
    <location>
        <begin position="1"/>
        <end position="21"/>
    </location>
</feature>
<dbReference type="AlphaFoldDB" id="A0A8S9XYX6"/>
<evidence type="ECO:0000256" key="1">
    <source>
        <dbReference type="SAM" id="MobiDB-lite"/>
    </source>
</evidence>
<comment type="caution">
    <text evidence="2">The sequence shown here is derived from an EMBL/GenBank/DDBJ whole genome shotgun (WGS) entry which is preliminary data.</text>
</comment>
<evidence type="ECO:0000313" key="3">
    <source>
        <dbReference type="Proteomes" id="UP000466442"/>
    </source>
</evidence>
<sequence length="69" mass="7722">MWVSRVSPLGGSLSKSPFPPRFSPPSLLPDFLLLLTHCRRLRVQSVTPLVCSVFSSARPVLRIIHTFYG</sequence>
<evidence type="ECO:0000313" key="2">
    <source>
        <dbReference type="EMBL" id="KAF6213521.1"/>
    </source>
</evidence>